<evidence type="ECO:0000256" key="3">
    <source>
        <dbReference type="ARBA" id="ARBA00023022"/>
    </source>
</evidence>
<keyword evidence="4" id="KW-0238">DNA-binding</keyword>
<keyword evidence="5" id="KW-1015">Disulfide bond</keyword>
<dbReference type="GO" id="GO:0042742">
    <property type="term" value="P:defense response to bacterium"/>
    <property type="evidence" value="ECO:0007669"/>
    <property type="project" value="UniProtKB-KW"/>
</dbReference>
<organism evidence="7 8">
    <name type="scientific">Amycolatopsis dendrobii</name>
    <dbReference type="NCBI Taxonomy" id="2760662"/>
    <lineage>
        <taxon>Bacteria</taxon>
        <taxon>Bacillati</taxon>
        <taxon>Actinomycetota</taxon>
        <taxon>Actinomycetes</taxon>
        <taxon>Pseudonocardiales</taxon>
        <taxon>Pseudonocardiaceae</taxon>
        <taxon>Amycolatopsis</taxon>
    </lineage>
</organism>
<proteinExistence type="inferred from homology"/>
<protein>
    <recommendedName>
        <fullName evidence="9">Neocarzinostatin family protein</fullName>
    </recommendedName>
</protein>
<dbReference type="Proteomes" id="UP000526734">
    <property type="component" value="Unassembled WGS sequence"/>
</dbReference>
<dbReference type="Gene3D" id="2.60.40.230">
    <property type="entry name" value="Neocarzinostatin-like"/>
    <property type="match status" value="1"/>
</dbReference>
<keyword evidence="8" id="KW-1185">Reference proteome</keyword>
<dbReference type="InterPro" id="IPR027273">
    <property type="entry name" value="Neocarzinostatin-like"/>
</dbReference>
<keyword evidence="2" id="KW-0929">Antimicrobial</keyword>
<dbReference type="AlphaFoldDB" id="A0A7W3W0P2"/>
<evidence type="ECO:0008006" key="9">
    <source>
        <dbReference type="Google" id="ProtNLM"/>
    </source>
</evidence>
<keyword evidence="3" id="KW-0044">Antibiotic</keyword>
<evidence type="ECO:0000313" key="8">
    <source>
        <dbReference type="Proteomes" id="UP000526734"/>
    </source>
</evidence>
<evidence type="ECO:0000256" key="2">
    <source>
        <dbReference type="ARBA" id="ARBA00022529"/>
    </source>
</evidence>
<evidence type="ECO:0000256" key="5">
    <source>
        <dbReference type="ARBA" id="ARBA00023157"/>
    </source>
</evidence>
<evidence type="ECO:0000256" key="4">
    <source>
        <dbReference type="ARBA" id="ARBA00023125"/>
    </source>
</evidence>
<gene>
    <name evidence="7" type="ORF">H4281_23550</name>
</gene>
<name>A0A7W3W0P2_9PSEU</name>
<feature type="chain" id="PRO_5030836129" description="Neocarzinostatin family protein" evidence="6">
    <location>
        <begin position="33"/>
        <end position="152"/>
    </location>
</feature>
<dbReference type="RefSeq" id="WP_182893096.1">
    <property type="nucleotide sequence ID" value="NZ_JACGZW010000008.1"/>
</dbReference>
<evidence type="ECO:0000313" key="7">
    <source>
        <dbReference type="EMBL" id="MBB1156137.1"/>
    </source>
</evidence>
<comment type="similarity">
    <text evidence="1">Belongs to the neocarzinostatin family.</text>
</comment>
<dbReference type="SUPFAM" id="SSF49319">
    <property type="entry name" value="Actinoxanthin-like"/>
    <property type="match status" value="1"/>
</dbReference>
<comment type="caution">
    <text evidence="7">The sequence shown here is derived from an EMBL/GenBank/DDBJ whole genome shotgun (WGS) entry which is preliminary data.</text>
</comment>
<dbReference type="EMBL" id="JACGZW010000008">
    <property type="protein sequence ID" value="MBB1156137.1"/>
    <property type="molecule type" value="Genomic_DNA"/>
</dbReference>
<keyword evidence="6" id="KW-0732">Signal</keyword>
<dbReference type="Pfam" id="PF00960">
    <property type="entry name" value="Neocarzinostat"/>
    <property type="match status" value="1"/>
</dbReference>
<dbReference type="PRINTS" id="PR01885">
    <property type="entry name" value="MACROMOMYCIN"/>
</dbReference>
<sequence>MVNSFVKSGTRLAAMTGFVVATGVVGAAPALAADAQLVVSPTTDITDGQSLAVTGTGFSAGATVFVAECADNAAAHSCDLASGDLQVVVADGNGAISASLPARRTFAGADPATGAPTGTVDCTIAPGCAIAASVDRSTPAAPPVVISFARGE</sequence>
<dbReference type="NCBIfam" id="NF040680">
    <property type="entry name" value="chromo_anti"/>
    <property type="match status" value="1"/>
</dbReference>
<dbReference type="InterPro" id="IPR002186">
    <property type="entry name" value="Neocarzinostatin_fam"/>
</dbReference>
<evidence type="ECO:0000256" key="6">
    <source>
        <dbReference type="SAM" id="SignalP"/>
    </source>
</evidence>
<dbReference type="GO" id="GO:0003677">
    <property type="term" value="F:DNA binding"/>
    <property type="evidence" value="ECO:0007669"/>
    <property type="project" value="UniProtKB-KW"/>
</dbReference>
<feature type="signal peptide" evidence="6">
    <location>
        <begin position="1"/>
        <end position="32"/>
    </location>
</feature>
<evidence type="ECO:0000256" key="1">
    <source>
        <dbReference type="ARBA" id="ARBA00010648"/>
    </source>
</evidence>
<reference evidence="7 8" key="1">
    <citation type="submission" date="2020-08" db="EMBL/GenBank/DDBJ databases">
        <title>Amycolatopsis sp. nov. DR6-1 isolated from Dendrobium heterocarpum.</title>
        <authorList>
            <person name="Tedsree N."/>
            <person name="Kuncharoen N."/>
            <person name="Likhitwitayawuid K."/>
            <person name="Tanasupawat S."/>
        </authorList>
    </citation>
    <scope>NUCLEOTIDE SEQUENCE [LARGE SCALE GENOMIC DNA]</scope>
    <source>
        <strain evidence="7 8">DR6-1</strain>
    </source>
</reference>
<accession>A0A7W3W0P2</accession>